<gene>
    <name evidence="9" type="ORF">AYJ54_29355</name>
</gene>
<dbReference type="GO" id="GO:0005886">
    <property type="term" value="C:plasma membrane"/>
    <property type="evidence" value="ECO:0007669"/>
    <property type="project" value="UniProtKB-SubCell"/>
</dbReference>
<dbReference type="OrthoDB" id="9790209at2"/>
<dbReference type="EMBL" id="LUUB01000106">
    <property type="protein sequence ID" value="OAF01193.1"/>
    <property type="molecule type" value="Genomic_DNA"/>
</dbReference>
<dbReference type="GO" id="GO:0022857">
    <property type="term" value="F:transmembrane transporter activity"/>
    <property type="evidence" value="ECO:0007669"/>
    <property type="project" value="UniProtKB-UniRule"/>
</dbReference>
<dbReference type="NCBIfam" id="TIGR00786">
    <property type="entry name" value="dctM"/>
    <property type="match status" value="1"/>
</dbReference>
<comment type="subunit">
    <text evidence="7">The complex comprises the extracytoplasmic solute receptor protein and the two transmembrane proteins.</text>
</comment>
<feature type="transmembrane region" description="Helical" evidence="7">
    <location>
        <begin position="376"/>
        <end position="393"/>
    </location>
</feature>
<comment type="caution">
    <text evidence="7">Lacks conserved residue(s) required for the propagation of feature annotation.</text>
</comment>
<keyword evidence="5 7" id="KW-1133">Transmembrane helix</keyword>
<dbReference type="InterPro" id="IPR004681">
    <property type="entry name" value="TRAP_DctM"/>
</dbReference>
<dbReference type="Proteomes" id="UP000076959">
    <property type="component" value="Unassembled WGS sequence"/>
</dbReference>
<feature type="transmembrane region" description="Helical" evidence="7">
    <location>
        <begin position="314"/>
        <end position="339"/>
    </location>
</feature>
<keyword evidence="2" id="KW-1003">Cell membrane</keyword>
<dbReference type="InterPro" id="IPR010656">
    <property type="entry name" value="DctM"/>
</dbReference>
<protein>
    <recommendedName>
        <fullName evidence="7">TRAP transporter large permease protein</fullName>
    </recommendedName>
</protein>
<organism evidence="9 10">
    <name type="scientific">Bradyrhizobium centrolobii</name>
    <dbReference type="NCBI Taxonomy" id="1505087"/>
    <lineage>
        <taxon>Bacteria</taxon>
        <taxon>Pseudomonadati</taxon>
        <taxon>Pseudomonadota</taxon>
        <taxon>Alphaproteobacteria</taxon>
        <taxon>Hyphomicrobiales</taxon>
        <taxon>Nitrobacteraceae</taxon>
        <taxon>Bradyrhizobium</taxon>
    </lineage>
</organism>
<dbReference type="Pfam" id="PF06808">
    <property type="entry name" value="DctM"/>
    <property type="match status" value="1"/>
</dbReference>
<evidence type="ECO:0000256" key="2">
    <source>
        <dbReference type="ARBA" id="ARBA00022475"/>
    </source>
</evidence>
<keyword evidence="4 7" id="KW-0812">Transmembrane</keyword>
<dbReference type="PIRSF" id="PIRSF006066">
    <property type="entry name" value="HI0050"/>
    <property type="match status" value="1"/>
</dbReference>
<evidence type="ECO:0000313" key="10">
    <source>
        <dbReference type="Proteomes" id="UP000076959"/>
    </source>
</evidence>
<comment type="function">
    <text evidence="7">Part of the tripartite ATP-independent periplasmic (TRAP) transport system.</text>
</comment>
<comment type="similarity">
    <text evidence="7">Belongs to the TRAP transporter large permease family.</text>
</comment>
<feature type="transmembrane region" description="Helical" evidence="7">
    <location>
        <begin position="242"/>
        <end position="260"/>
    </location>
</feature>
<sequence>MELIILGASFFGFLILGVPVAFAIGLSAICTILYEGLPVAVIFQQMMSGMNIFSFLAIPFFVFSGELMLHGGVADKIVQLAKNLVGHIRGGLGMSNVVACTLFGGVSGSPVADVSAMGAVMIPMMKKEGFDTDYAVNVTTHASLVGALMPTSHNMIIYALAAGGKVSIGALIAAGLMPALVLMLCMLVAAYAVAVKRGYPAGKFPGWAEVFRSFASALPGLLIVGIILAGILSGVFTATESAAVAVTYTILLTFFIYRTMTWQNFLRAAAKAVKTTGVVLLLIGVSTMFQYLMGLYEVADLAGDMMSKVSTEPWAIFLLINIILFVLGTFMDMAATILICTPIFLPIAMKAGMDPVQFGMLMLINCALGLNTPPVGTTQFVGCAIGGISVGAVMRTILPFYAALIAALMFVTYIPAFSLWLPRLLMGYKG</sequence>
<name>A0A176Y9G3_9BRAD</name>
<comment type="subcellular location">
    <subcellularLocation>
        <location evidence="1 7">Cell inner membrane</location>
        <topology evidence="1 7">Multi-pass membrane protein</topology>
    </subcellularLocation>
</comment>
<evidence type="ECO:0000256" key="5">
    <source>
        <dbReference type="ARBA" id="ARBA00022989"/>
    </source>
</evidence>
<feature type="transmembrane region" description="Helical" evidence="7">
    <location>
        <begin position="272"/>
        <end position="294"/>
    </location>
</feature>
<evidence type="ECO:0000256" key="7">
    <source>
        <dbReference type="RuleBase" id="RU369079"/>
    </source>
</evidence>
<reference evidence="9 10" key="1">
    <citation type="submission" date="2016-03" db="EMBL/GenBank/DDBJ databases">
        <title>Draft Genome Sequence of the Strain BR 10245 (Bradyrhizobium sp.) isolated from nodules of Centrolobium paraense.</title>
        <authorList>
            <person name="Simoes-Araujo J.L.Sr."/>
            <person name="Barauna A.C."/>
            <person name="Silva K."/>
            <person name="Zilli J.E."/>
        </authorList>
    </citation>
    <scope>NUCLEOTIDE SEQUENCE [LARGE SCALE GENOMIC DNA]</scope>
    <source>
        <strain evidence="9 10">BR 10245</strain>
    </source>
</reference>
<proteinExistence type="inferred from homology"/>
<feature type="transmembrane region" description="Helical" evidence="7">
    <location>
        <begin position="39"/>
        <end position="63"/>
    </location>
</feature>
<feature type="transmembrane region" description="Helical" evidence="7">
    <location>
        <begin position="134"/>
        <end position="161"/>
    </location>
</feature>
<evidence type="ECO:0000256" key="3">
    <source>
        <dbReference type="ARBA" id="ARBA00022519"/>
    </source>
</evidence>
<feature type="transmembrane region" description="Helical" evidence="7">
    <location>
        <begin position="400"/>
        <end position="421"/>
    </location>
</feature>
<evidence type="ECO:0000259" key="8">
    <source>
        <dbReference type="Pfam" id="PF06808"/>
    </source>
</evidence>
<feature type="transmembrane region" description="Helical" evidence="7">
    <location>
        <begin position="214"/>
        <end position="236"/>
    </location>
</feature>
<dbReference type="PANTHER" id="PTHR33362:SF2">
    <property type="entry name" value="TRAP TRANSPORTER LARGE PERMEASE PROTEIN"/>
    <property type="match status" value="1"/>
</dbReference>
<evidence type="ECO:0000313" key="9">
    <source>
        <dbReference type="EMBL" id="OAF01193.1"/>
    </source>
</evidence>
<feature type="transmembrane region" description="Helical" evidence="7">
    <location>
        <begin position="167"/>
        <end position="193"/>
    </location>
</feature>
<dbReference type="PANTHER" id="PTHR33362">
    <property type="entry name" value="SIALIC ACID TRAP TRANSPORTER PERMEASE PROTEIN SIAT-RELATED"/>
    <property type="match status" value="1"/>
</dbReference>
<keyword evidence="6 7" id="KW-0472">Membrane</keyword>
<comment type="caution">
    <text evidence="9">The sequence shown here is derived from an EMBL/GenBank/DDBJ whole genome shotgun (WGS) entry which is preliminary data.</text>
</comment>
<dbReference type="STRING" id="1505087.AYJ54_29355"/>
<evidence type="ECO:0000256" key="1">
    <source>
        <dbReference type="ARBA" id="ARBA00004429"/>
    </source>
</evidence>
<keyword evidence="3 7" id="KW-0997">Cell inner membrane</keyword>
<accession>A0A176Y9G3</accession>
<feature type="domain" description="TRAP C4-dicarboxylate transport system permease DctM subunit" evidence="8">
    <location>
        <begin position="9"/>
        <end position="416"/>
    </location>
</feature>
<dbReference type="AlphaFoldDB" id="A0A176Y9G3"/>
<keyword evidence="10" id="KW-1185">Reference proteome</keyword>
<keyword evidence="7" id="KW-0813">Transport</keyword>
<dbReference type="RefSeq" id="WP_063707553.1">
    <property type="nucleotide sequence ID" value="NZ_LUUB01000106.1"/>
</dbReference>
<evidence type="ECO:0000256" key="4">
    <source>
        <dbReference type="ARBA" id="ARBA00022692"/>
    </source>
</evidence>
<evidence type="ECO:0000256" key="6">
    <source>
        <dbReference type="ARBA" id="ARBA00023136"/>
    </source>
</evidence>